<keyword evidence="5" id="KW-1185">Reference proteome</keyword>
<proteinExistence type="predicted"/>
<organism evidence="4 5">
    <name type="scientific">Dendrobium nobile</name>
    <name type="common">Orchid</name>
    <dbReference type="NCBI Taxonomy" id="94219"/>
    <lineage>
        <taxon>Eukaryota</taxon>
        <taxon>Viridiplantae</taxon>
        <taxon>Streptophyta</taxon>
        <taxon>Embryophyta</taxon>
        <taxon>Tracheophyta</taxon>
        <taxon>Spermatophyta</taxon>
        <taxon>Magnoliopsida</taxon>
        <taxon>Liliopsida</taxon>
        <taxon>Asparagales</taxon>
        <taxon>Orchidaceae</taxon>
        <taxon>Epidendroideae</taxon>
        <taxon>Malaxideae</taxon>
        <taxon>Dendrobiinae</taxon>
        <taxon>Dendrobium</taxon>
    </lineage>
</organism>
<dbReference type="Pfam" id="PF01424">
    <property type="entry name" value="R3H"/>
    <property type="match status" value="1"/>
</dbReference>
<dbReference type="AlphaFoldDB" id="A0A8T3BKT4"/>
<dbReference type="GO" id="GO:0003676">
    <property type="term" value="F:nucleic acid binding"/>
    <property type="evidence" value="ECO:0007669"/>
    <property type="project" value="UniProtKB-UniRule"/>
</dbReference>
<keyword evidence="1" id="KW-0597">Phosphoprotein</keyword>
<evidence type="ECO:0008006" key="6">
    <source>
        <dbReference type="Google" id="ProtNLM"/>
    </source>
</evidence>
<dbReference type="PANTHER" id="PTHR15672:SF25">
    <property type="entry name" value="OS01G0100600 PROTEIN"/>
    <property type="match status" value="1"/>
</dbReference>
<protein>
    <recommendedName>
        <fullName evidence="6">R3H domain-containing protein</fullName>
    </recommendedName>
</protein>
<evidence type="ECO:0000256" key="1">
    <source>
        <dbReference type="ARBA" id="ARBA00022553"/>
    </source>
</evidence>
<dbReference type="InterPro" id="IPR051937">
    <property type="entry name" value="R3H_domain_containing"/>
</dbReference>
<dbReference type="InterPro" id="IPR024771">
    <property type="entry name" value="SUZ"/>
</dbReference>
<dbReference type="CDD" id="cd02642">
    <property type="entry name" value="R3H_encore_like"/>
    <property type="match status" value="1"/>
</dbReference>
<dbReference type="EMBL" id="JAGYWB010000007">
    <property type="protein sequence ID" value="KAI0516024.1"/>
    <property type="molecule type" value="Genomic_DNA"/>
</dbReference>
<dbReference type="Pfam" id="PF12752">
    <property type="entry name" value="SUZ"/>
    <property type="match status" value="1"/>
</dbReference>
<evidence type="ECO:0000313" key="4">
    <source>
        <dbReference type="EMBL" id="KAI0516024.1"/>
    </source>
</evidence>
<dbReference type="SUPFAM" id="SSF82708">
    <property type="entry name" value="R3H domain"/>
    <property type="match status" value="1"/>
</dbReference>
<dbReference type="SMART" id="SM00393">
    <property type="entry name" value="R3H"/>
    <property type="match status" value="1"/>
</dbReference>
<evidence type="ECO:0000259" key="3">
    <source>
        <dbReference type="PROSITE" id="PS51673"/>
    </source>
</evidence>
<dbReference type="PROSITE" id="PS51061">
    <property type="entry name" value="R3H"/>
    <property type="match status" value="1"/>
</dbReference>
<feature type="domain" description="R3H" evidence="2">
    <location>
        <begin position="23"/>
        <end position="88"/>
    </location>
</feature>
<comment type="caution">
    <text evidence="4">The sequence shown here is derived from an EMBL/GenBank/DDBJ whole genome shotgun (WGS) entry which is preliminary data.</text>
</comment>
<dbReference type="OrthoDB" id="278430at2759"/>
<sequence length="305" mass="34487">MTTTQFAMVEELAFLIKDNLHCKHLVLSTEEALISFLQNDSRPKVVLELQPMNPYQRLLLHRLADIYGFSHVSVGEGEERHLLLERCPETAIPSILVSDILWEFDEYQSPTAANLILRRKDSPEIKENKTIPSAKPLEVREAAYAAARERIFSLNEANEKEVVPPKTRKVPVVAQRMIAHALGQKASYLHKCEGNDKYEFLNVCSSKDAKETSEHFEIRKPVPYQKKGGKFPAKNSGYDCSSEPNGNMRDGIAAHRKAASTEFLERERIGAAKRIFAQALGTASSNIRHDINVRTNERKQAPDHQ</sequence>
<gene>
    <name evidence="4" type="ORF">KFK09_008696</name>
</gene>
<dbReference type="Proteomes" id="UP000829196">
    <property type="component" value="Unassembled WGS sequence"/>
</dbReference>
<name>A0A8T3BKT4_DENNO</name>
<dbReference type="SMR" id="A0A8T3BKT4"/>
<evidence type="ECO:0000259" key="2">
    <source>
        <dbReference type="PROSITE" id="PS51061"/>
    </source>
</evidence>
<dbReference type="PANTHER" id="PTHR15672">
    <property type="entry name" value="CAMP-REGULATED PHOSPHOPROTEIN 21 RELATED R3H DOMAIN CONTAINING PROTEIN"/>
    <property type="match status" value="1"/>
</dbReference>
<reference evidence="4" key="1">
    <citation type="journal article" date="2022" name="Front. Genet.">
        <title>Chromosome-Scale Assembly of the Dendrobium nobile Genome Provides Insights Into the Molecular Mechanism of the Biosynthesis of the Medicinal Active Ingredient of Dendrobium.</title>
        <authorList>
            <person name="Xu Q."/>
            <person name="Niu S.-C."/>
            <person name="Li K.-L."/>
            <person name="Zheng P.-J."/>
            <person name="Zhang X.-J."/>
            <person name="Jia Y."/>
            <person name="Liu Y."/>
            <person name="Niu Y.-X."/>
            <person name="Yu L.-H."/>
            <person name="Chen D.-F."/>
            <person name="Zhang G.-Q."/>
        </authorList>
    </citation>
    <scope>NUCLEOTIDE SEQUENCE</scope>
    <source>
        <tissue evidence="4">Leaf</tissue>
    </source>
</reference>
<dbReference type="PROSITE" id="PS51673">
    <property type="entry name" value="SUZ"/>
    <property type="match status" value="1"/>
</dbReference>
<dbReference type="InterPro" id="IPR001374">
    <property type="entry name" value="R3H_dom"/>
</dbReference>
<evidence type="ECO:0000313" key="5">
    <source>
        <dbReference type="Proteomes" id="UP000829196"/>
    </source>
</evidence>
<accession>A0A8T3BKT4</accession>
<feature type="domain" description="SUZ" evidence="3">
    <location>
        <begin position="91"/>
        <end position="156"/>
    </location>
</feature>
<dbReference type="Gene3D" id="3.30.1370.50">
    <property type="entry name" value="R3H-like domain"/>
    <property type="match status" value="1"/>
</dbReference>
<dbReference type="InterPro" id="IPR036867">
    <property type="entry name" value="R3H_dom_sf"/>
</dbReference>